<keyword evidence="4" id="KW-1185">Reference proteome</keyword>
<dbReference type="Proteomes" id="UP000039324">
    <property type="component" value="Unassembled WGS sequence"/>
</dbReference>
<keyword evidence="1" id="KW-0732">Signal</keyword>
<keyword evidence="3" id="KW-0496">Mitochondrion</keyword>
<evidence type="ECO:0000313" key="5">
    <source>
        <dbReference type="Proteomes" id="UP000290189"/>
    </source>
</evidence>
<evidence type="ECO:0000313" key="3">
    <source>
        <dbReference type="EMBL" id="SPQ93905.1"/>
    </source>
</evidence>
<accession>A0A0G4IZ63</accession>
<evidence type="ECO:0000256" key="1">
    <source>
        <dbReference type="SAM" id="SignalP"/>
    </source>
</evidence>
<reference evidence="3 5" key="2">
    <citation type="submission" date="2018-03" db="EMBL/GenBank/DDBJ databases">
        <authorList>
            <person name="Fogelqvist J."/>
        </authorList>
    </citation>
    <scope>NUCLEOTIDE SEQUENCE [LARGE SCALE GENOMIC DNA]</scope>
</reference>
<protein>
    <recommendedName>
        <fullName evidence="6">Tyrosinase copper-binding domain-containing protein</fullName>
    </recommendedName>
</protein>
<organism evidence="2 4">
    <name type="scientific">Plasmodiophora brassicae</name>
    <name type="common">Clubroot disease agent</name>
    <dbReference type="NCBI Taxonomy" id="37360"/>
    <lineage>
        <taxon>Eukaryota</taxon>
        <taxon>Sar</taxon>
        <taxon>Rhizaria</taxon>
        <taxon>Endomyxa</taxon>
        <taxon>Phytomyxea</taxon>
        <taxon>Plasmodiophorida</taxon>
        <taxon>Plasmodiophoridae</taxon>
        <taxon>Plasmodiophora</taxon>
    </lineage>
</organism>
<dbReference type="EMBL" id="OVEO01000002">
    <property type="protein sequence ID" value="SPQ93905.1"/>
    <property type="molecule type" value="Genomic_DNA"/>
</dbReference>
<feature type="signal peptide" evidence="1">
    <location>
        <begin position="1"/>
        <end position="21"/>
    </location>
</feature>
<dbReference type="InterPro" id="IPR008922">
    <property type="entry name" value="Di-copper_centre_dom_sf"/>
</dbReference>
<dbReference type="OrthoDB" id="6132182at2759"/>
<proteinExistence type="predicted"/>
<evidence type="ECO:0008006" key="6">
    <source>
        <dbReference type="Google" id="ProtNLM"/>
    </source>
</evidence>
<evidence type="ECO:0000313" key="2">
    <source>
        <dbReference type="EMBL" id="CEP00603.1"/>
    </source>
</evidence>
<evidence type="ECO:0000313" key="4">
    <source>
        <dbReference type="Proteomes" id="UP000039324"/>
    </source>
</evidence>
<sequence>MALLFCGALALLVATCADAGAQHRNEINSVSAQQLNAYRDALRRSQAVDHHWQSFSILHSSCQPSSSSLVDTMMSALLYIEERIGQPVPYWDFNSSATIPSAFLDATYVPNDGYAPVPNPLLADSVNPLCRMDGDIDDLTKRDIRERLQALPMLSAADRFSVLFDAMSVVQGVLGGCLISLETAPSHPLWISMLSYVITTYQSWSAPATKPTPCPSHLMVPASTAVMLSRCWIQDEDVGMKPGPVVDLSALQNMTSATPDSKDTVQLFIKSASGIVVPGPLVTRRMLQDLHDNQDEFGIVPFEEQKAPGLDFTHARSSPAPAVVPAVPGGSGMPGATGRSYNDVGAAAPTAGASHGTPSNGRAAWIPPIERKSGGIPSIVVGAWERTRPRRTCRIVSQRRPVAAEWFEDALRPWSFWPVPFDVFICWDVPVIWYVTRCNT</sequence>
<dbReference type="Proteomes" id="UP000290189">
    <property type="component" value="Unassembled WGS sequence"/>
</dbReference>
<dbReference type="AlphaFoldDB" id="A0A0G4IZ63"/>
<name>A0A0G4IZ63_PLABS</name>
<geneLocation type="mitochondrion" evidence="3"/>
<dbReference type="EMBL" id="CDSF01000101">
    <property type="protein sequence ID" value="CEP00603.1"/>
    <property type="molecule type" value="Genomic_DNA"/>
</dbReference>
<feature type="chain" id="PRO_5035990806" description="Tyrosinase copper-binding domain-containing protein" evidence="1">
    <location>
        <begin position="22"/>
        <end position="440"/>
    </location>
</feature>
<gene>
    <name evidence="2" type="ORF">PBRA_001657</name>
    <name evidence="3" type="ORF">PLBR_LOCUS1120</name>
</gene>
<reference evidence="2 4" key="1">
    <citation type="submission" date="2015-02" db="EMBL/GenBank/DDBJ databases">
        <authorList>
            <person name="Chooi Y.-H."/>
        </authorList>
    </citation>
    <scope>NUCLEOTIDE SEQUENCE [LARGE SCALE GENOMIC DNA]</scope>
    <source>
        <strain evidence="2">E3</strain>
    </source>
</reference>
<dbReference type="SUPFAM" id="SSF48056">
    <property type="entry name" value="Di-copper centre-containing domain"/>
    <property type="match status" value="1"/>
</dbReference>